<proteinExistence type="predicted"/>
<dbReference type="AlphaFoldDB" id="M6JN38"/>
<organism evidence="1 2">
    <name type="scientific">Leptospira santarosai serovar Arenal str. MAVJ 401</name>
    <dbReference type="NCBI Taxonomy" id="1049976"/>
    <lineage>
        <taxon>Bacteria</taxon>
        <taxon>Pseudomonadati</taxon>
        <taxon>Spirochaetota</taxon>
        <taxon>Spirochaetia</taxon>
        <taxon>Leptospirales</taxon>
        <taxon>Leptospiraceae</taxon>
        <taxon>Leptospira</taxon>
    </lineage>
</organism>
<accession>M6JN38</accession>
<sequence length="65" mass="7808">MFWTSSKLPTKHLKIQSLFQNYTTKSIYIIPIKDRRSYSYTEKTSSSFLRQWFVGTIILKKKTNQ</sequence>
<gene>
    <name evidence="1" type="ORF">LEP1GSC063_0227</name>
</gene>
<reference evidence="1 2" key="1">
    <citation type="submission" date="2013-01" db="EMBL/GenBank/DDBJ databases">
        <authorList>
            <person name="Harkins D.M."/>
            <person name="Durkin A.S."/>
            <person name="Brinkac L.M."/>
            <person name="Haft D.H."/>
            <person name="Selengut J.D."/>
            <person name="Sanka R."/>
            <person name="DePew J."/>
            <person name="Purushe J."/>
            <person name="Hartskeerl R.A."/>
            <person name="Ahmed A."/>
            <person name="van der Linden H."/>
            <person name="Goris M.G.A."/>
            <person name="Vinetz J.M."/>
            <person name="Sutton G.G."/>
            <person name="Nierman W.C."/>
            <person name="Fouts D.E."/>
        </authorList>
    </citation>
    <scope>NUCLEOTIDE SEQUENCE [LARGE SCALE GENOMIC DNA]</scope>
    <source>
        <strain evidence="1 2">MAVJ 401</strain>
    </source>
</reference>
<evidence type="ECO:0000313" key="1">
    <source>
        <dbReference type="EMBL" id="EMN21018.1"/>
    </source>
</evidence>
<evidence type="ECO:0000313" key="2">
    <source>
        <dbReference type="Proteomes" id="UP000012106"/>
    </source>
</evidence>
<comment type="caution">
    <text evidence="1">The sequence shown here is derived from an EMBL/GenBank/DDBJ whole genome shotgun (WGS) entry which is preliminary data.</text>
</comment>
<name>M6JN38_9LEPT</name>
<protein>
    <submittedName>
        <fullName evidence="1">Uncharacterized protein</fullName>
    </submittedName>
</protein>
<dbReference type="Proteomes" id="UP000012106">
    <property type="component" value="Unassembled WGS sequence"/>
</dbReference>
<dbReference type="EMBL" id="AHMU02000062">
    <property type="protein sequence ID" value="EMN21018.1"/>
    <property type="molecule type" value="Genomic_DNA"/>
</dbReference>